<keyword evidence="2" id="KW-1185">Reference proteome</keyword>
<organism evidence="1 2">
    <name type="scientific">Marivirga tractuosa (strain ATCC 23168 / DSM 4126 / NBRC 15989 / NCIMB 1408 / VKM B-1430 / H-43)</name>
    <name type="common">Microscilla tractuosa</name>
    <name type="synonym">Flexibacter tractuosus</name>
    <dbReference type="NCBI Taxonomy" id="643867"/>
    <lineage>
        <taxon>Bacteria</taxon>
        <taxon>Pseudomonadati</taxon>
        <taxon>Bacteroidota</taxon>
        <taxon>Cytophagia</taxon>
        <taxon>Cytophagales</taxon>
        <taxon>Marivirgaceae</taxon>
        <taxon>Marivirga</taxon>
    </lineage>
</organism>
<evidence type="ECO:0000313" key="1">
    <source>
        <dbReference type="EMBL" id="ADR23468.1"/>
    </source>
</evidence>
<dbReference type="EMBL" id="CP002349">
    <property type="protein sequence ID" value="ADR23468.1"/>
    <property type="molecule type" value="Genomic_DNA"/>
</dbReference>
<proteinExistence type="predicted"/>
<evidence type="ECO:0000313" key="2">
    <source>
        <dbReference type="Proteomes" id="UP000008720"/>
    </source>
</evidence>
<dbReference type="STRING" id="643867.Ftrac_3496"/>
<reference evidence="1 2" key="1">
    <citation type="journal article" date="2011" name="Stand. Genomic Sci.">
        <title>Complete genome sequence of Marivirga tractuosa type strain (H-43).</title>
        <authorList>
            <person name="Pagani I."/>
            <person name="Chertkov O."/>
            <person name="Lapidus A."/>
            <person name="Lucas S."/>
            <person name="Del Rio T.G."/>
            <person name="Tice H."/>
            <person name="Copeland A."/>
            <person name="Cheng J.F."/>
            <person name="Nolan M."/>
            <person name="Saunders E."/>
            <person name="Pitluck S."/>
            <person name="Held B."/>
            <person name="Goodwin L."/>
            <person name="Liolios K."/>
            <person name="Ovchinikova G."/>
            <person name="Ivanova N."/>
            <person name="Mavromatis K."/>
            <person name="Pati A."/>
            <person name="Chen A."/>
            <person name="Palaniappan K."/>
            <person name="Land M."/>
            <person name="Hauser L."/>
            <person name="Jeffries C.D."/>
            <person name="Detter J.C."/>
            <person name="Han C."/>
            <person name="Tapia R."/>
            <person name="Ngatchou-Djao O.D."/>
            <person name="Rohde M."/>
            <person name="Goker M."/>
            <person name="Spring S."/>
            <person name="Sikorski J."/>
            <person name="Woyke T."/>
            <person name="Bristow J."/>
            <person name="Eisen J.A."/>
            <person name="Markowitz V."/>
            <person name="Hugenholtz P."/>
            <person name="Klenk H.P."/>
            <person name="Kyrpides N.C."/>
        </authorList>
    </citation>
    <scope>NUCLEOTIDE SEQUENCE [LARGE SCALE GENOMIC DNA]</scope>
    <source>
        <strain evidence="2">ATCC 23168 / DSM 4126 / NBRC 15989 / NCIMB 1408 / VKM B-1430 / H-43</strain>
    </source>
</reference>
<dbReference type="Proteomes" id="UP000008720">
    <property type="component" value="Chromosome"/>
</dbReference>
<name>E4TN80_MARTH</name>
<sequence>MRSEDNFKISLDSISFDHENPIRIRPSFRVYDEQSFH</sequence>
<gene>
    <name evidence="1" type="ordered locus">Ftrac_3496</name>
</gene>
<dbReference type="AlphaFoldDB" id="E4TN80"/>
<protein>
    <submittedName>
        <fullName evidence="1">Uncharacterized protein</fullName>
    </submittedName>
</protein>
<dbReference type="HOGENOM" id="CLU_3345686_0_0_10"/>
<dbReference type="KEGG" id="mtt:Ftrac_3496"/>
<accession>E4TN80</accession>